<dbReference type="InterPro" id="IPR029020">
    <property type="entry name" value="Ammonium/urea_transptr"/>
</dbReference>
<keyword evidence="5 7" id="KW-0472">Membrane</keyword>
<gene>
    <name evidence="9" type="ORF">M0813_17957</name>
</gene>
<feature type="region of interest" description="Disordered" evidence="6">
    <location>
        <begin position="451"/>
        <end position="470"/>
    </location>
</feature>
<feature type="transmembrane region" description="Helical" evidence="7">
    <location>
        <begin position="48"/>
        <end position="67"/>
    </location>
</feature>
<dbReference type="Proteomes" id="UP001150062">
    <property type="component" value="Unassembled WGS sequence"/>
</dbReference>
<keyword evidence="10" id="KW-1185">Reference proteome</keyword>
<feature type="transmembrane region" description="Helical" evidence="7">
    <location>
        <begin position="331"/>
        <end position="353"/>
    </location>
</feature>
<evidence type="ECO:0000256" key="6">
    <source>
        <dbReference type="SAM" id="MobiDB-lite"/>
    </source>
</evidence>
<dbReference type="PANTHER" id="PTHR11730">
    <property type="entry name" value="AMMONIUM TRANSPORTER"/>
    <property type="match status" value="1"/>
</dbReference>
<evidence type="ECO:0000256" key="5">
    <source>
        <dbReference type="ARBA" id="ARBA00023136"/>
    </source>
</evidence>
<comment type="similarity">
    <text evidence="2">Belongs to the ammonium transporter (TC 2.A.49) family. Rh subfamily.</text>
</comment>
<dbReference type="Gene3D" id="1.10.3430.10">
    <property type="entry name" value="Ammonium transporter AmtB like domains"/>
    <property type="match status" value="1"/>
</dbReference>
<feature type="transmembrane region" description="Helical" evidence="7">
    <location>
        <begin position="382"/>
        <end position="403"/>
    </location>
</feature>
<dbReference type="Pfam" id="PF00909">
    <property type="entry name" value="Ammonium_transp"/>
    <property type="match status" value="1"/>
</dbReference>
<dbReference type="PANTHER" id="PTHR11730:SF60">
    <property type="entry name" value="RH50, ISOFORM D"/>
    <property type="match status" value="1"/>
</dbReference>
<comment type="subcellular location">
    <subcellularLocation>
        <location evidence="1">Membrane</location>
        <topology evidence="1">Multi-pass membrane protein</topology>
    </subcellularLocation>
</comment>
<feature type="transmembrane region" description="Helical" evidence="7">
    <location>
        <begin position="7"/>
        <end position="28"/>
    </location>
</feature>
<dbReference type="EMBL" id="JAOAOG010000116">
    <property type="protein sequence ID" value="KAJ6248292.1"/>
    <property type="molecule type" value="Genomic_DNA"/>
</dbReference>
<dbReference type="SUPFAM" id="SSF111352">
    <property type="entry name" value="Ammonium transporter"/>
    <property type="match status" value="1"/>
</dbReference>
<feature type="transmembrane region" description="Helical" evidence="7">
    <location>
        <begin position="275"/>
        <end position="292"/>
    </location>
</feature>
<dbReference type="PRINTS" id="PR00342">
    <property type="entry name" value="RHESUSRHD"/>
</dbReference>
<evidence type="ECO:0000256" key="7">
    <source>
        <dbReference type="SAM" id="Phobius"/>
    </source>
</evidence>
<feature type="transmembrane region" description="Helical" evidence="7">
    <location>
        <begin position="298"/>
        <end position="319"/>
    </location>
</feature>
<dbReference type="InterPro" id="IPR002229">
    <property type="entry name" value="RhesusRHD"/>
</dbReference>
<dbReference type="InterPro" id="IPR024041">
    <property type="entry name" value="NH4_transpt_AmtB-like_dom"/>
</dbReference>
<evidence type="ECO:0000256" key="1">
    <source>
        <dbReference type="ARBA" id="ARBA00004141"/>
    </source>
</evidence>
<comment type="caution">
    <text evidence="9">The sequence shown here is derived from an EMBL/GenBank/DDBJ whole genome shotgun (WGS) entry which is preliminary data.</text>
</comment>
<name>A0ABQ8YUY8_9EUKA</name>
<sequence>MKNQKLLVIFMIVLEIIMISLISSWMRYTTDLEEDQDSASDLEKISSFGNINDLMVVVVLGFGIIMLSYRNYGLSTMGYILLIVSFCVPFSIILNVFWYQVSIRDVRVYRIDLSIFIESMFATLTVMICFRALLGKVTPFLLFLVSIFEIFFYSLNVYVSSFELEIFDLGKSMNVHLFAGCFSITVSLIYTMSNKAIYTAYKKQVSDHISETITLLGTFLLWIYLPGANGSLAQNTGFYRSIINSVMSLISSTVVTFLLSGFFHNGKFTIKDVRNGTIVGGIAIGSVAHLYLTPIVSMGIGGVASLISFFSMNMFCGWYEKRLNIKDTSEIFSLNIIPGFVSGLSSIIVSAIASKYDSKYSDQFSKYFPQGNDQWKFQAGGLFFTIGIAIFGGGLCGLCIKLFNFPAPKDPFNDEENWNESNSTSKERDDSDLELKRQNFNISARDNFNFKLKTPMQSEDDNEKISSDSD</sequence>
<feature type="transmembrane region" description="Helical" evidence="7">
    <location>
        <begin position="173"/>
        <end position="193"/>
    </location>
</feature>
<feature type="domain" description="Ammonium transporter AmtB-like" evidence="8">
    <location>
        <begin position="50"/>
        <end position="402"/>
    </location>
</feature>
<feature type="transmembrane region" description="Helical" evidence="7">
    <location>
        <begin position="237"/>
        <end position="263"/>
    </location>
</feature>
<evidence type="ECO:0000256" key="3">
    <source>
        <dbReference type="ARBA" id="ARBA00022692"/>
    </source>
</evidence>
<feature type="transmembrane region" description="Helical" evidence="7">
    <location>
        <begin position="79"/>
        <end position="101"/>
    </location>
</feature>
<evidence type="ECO:0000313" key="9">
    <source>
        <dbReference type="EMBL" id="KAJ6248292.1"/>
    </source>
</evidence>
<protein>
    <submittedName>
        <fullName evidence="9">Rh50</fullName>
    </submittedName>
</protein>
<feature type="transmembrane region" description="Helical" evidence="7">
    <location>
        <begin position="141"/>
        <end position="161"/>
    </location>
</feature>
<organism evidence="9 10">
    <name type="scientific">Anaeramoeba flamelloides</name>
    <dbReference type="NCBI Taxonomy" id="1746091"/>
    <lineage>
        <taxon>Eukaryota</taxon>
        <taxon>Metamonada</taxon>
        <taxon>Anaeramoebidae</taxon>
        <taxon>Anaeramoeba</taxon>
    </lineage>
</organism>
<evidence type="ECO:0000313" key="10">
    <source>
        <dbReference type="Proteomes" id="UP001150062"/>
    </source>
</evidence>
<feature type="compositionally biased region" description="Basic and acidic residues" evidence="6">
    <location>
        <begin position="425"/>
        <end position="434"/>
    </location>
</feature>
<evidence type="ECO:0000256" key="2">
    <source>
        <dbReference type="ARBA" id="ARBA00011036"/>
    </source>
</evidence>
<keyword evidence="4 7" id="KW-1133">Transmembrane helix</keyword>
<feature type="transmembrane region" description="Helical" evidence="7">
    <location>
        <begin position="205"/>
        <end position="225"/>
    </location>
</feature>
<feature type="transmembrane region" description="Helical" evidence="7">
    <location>
        <begin position="113"/>
        <end position="134"/>
    </location>
</feature>
<evidence type="ECO:0000256" key="4">
    <source>
        <dbReference type="ARBA" id="ARBA00022989"/>
    </source>
</evidence>
<accession>A0ABQ8YUY8</accession>
<proteinExistence type="inferred from homology"/>
<reference evidence="9" key="1">
    <citation type="submission" date="2022-08" db="EMBL/GenBank/DDBJ databases">
        <title>Novel sulfate-reducing endosymbionts in the free-living metamonad Anaeramoeba.</title>
        <authorList>
            <person name="Jerlstrom-Hultqvist J."/>
            <person name="Cepicka I."/>
            <person name="Gallot-Lavallee L."/>
            <person name="Salas-Leiva D."/>
            <person name="Curtis B.A."/>
            <person name="Zahonova K."/>
            <person name="Pipaliya S."/>
            <person name="Dacks J."/>
            <person name="Roger A.J."/>
        </authorList>
    </citation>
    <scope>NUCLEOTIDE SEQUENCE</scope>
    <source>
        <strain evidence="9">Schooner1</strain>
    </source>
</reference>
<feature type="region of interest" description="Disordered" evidence="6">
    <location>
        <begin position="414"/>
        <end position="434"/>
    </location>
</feature>
<keyword evidence="3 7" id="KW-0812">Transmembrane</keyword>
<evidence type="ECO:0000259" key="8">
    <source>
        <dbReference type="Pfam" id="PF00909"/>
    </source>
</evidence>